<accession>A0A9W5WTT0</accession>
<comment type="caution">
    <text evidence="1">The sequence shown here is derived from an EMBL/GenBank/DDBJ whole genome shotgun (WGS) entry which is preliminary data.</text>
</comment>
<keyword evidence="2" id="KW-1185">Reference proteome</keyword>
<dbReference type="AlphaFoldDB" id="A0A9W5WTT0"/>
<dbReference type="OrthoDB" id="10250458at2759"/>
<reference evidence="1" key="1">
    <citation type="submission" date="2019-12" db="EMBL/GenBank/DDBJ databases">
        <title>Genome sequence of Babesia ovis.</title>
        <authorList>
            <person name="Yamagishi J."/>
            <person name="Sevinc F."/>
            <person name="Xuan X."/>
        </authorList>
    </citation>
    <scope>NUCLEOTIDE SEQUENCE</scope>
    <source>
        <strain evidence="1">Selcuk</strain>
    </source>
</reference>
<evidence type="ECO:0000313" key="1">
    <source>
        <dbReference type="EMBL" id="GFE53114.1"/>
    </source>
</evidence>
<dbReference type="EMBL" id="BLIY01000003">
    <property type="protein sequence ID" value="GFE53114.1"/>
    <property type="molecule type" value="Genomic_DNA"/>
</dbReference>
<sequence length="154" mass="17520">MDDTVEQSLKEIGHSISCLHTNSGDQLDDIFRLRHLFPYSKFVNDMRGLSINLSNFFSAYAPRLDSFLIGPVKPTVSETTVSYADKILVADLLNVGKADDTLNRWKQLKREFNKSTDALVHKENVSMIVDAHNELLQQLVNRSLEFGMNYTQVL</sequence>
<proteinExistence type="predicted"/>
<gene>
    <name evidence="1" type="ORF">BaOVIS_005180</name>
</gene>
<name>A0A9W5WTT0_BABOV</name>
<dbReference type="Proteomes" id="UP001057455">
    <property type="component" value="Unassembled WGS sequence"/>
</dbReference>
<organism evidence="1 2">
    <name type="scientific">Babesia ovis</name>
    <dbReference type="NCBI Taxonomy" id="5869"/>
    <lineage>
        <taxon>Eukaryota</taxon>
        <taxon>Sar</taxon>
        <taxon>Alveolata</taxon>
        <taxon>Apicomplexa</taxon>
        <taxon>Aconoidasida</taxon>
        <taxon>Piroplasmida</taxon>
        <taxon>Babesiidae</taxon>
        <taxon>Babesia</taxon>
    </lineage>
</organism>
<evidence type="ECO:0000313" key="2">
    <source>
        <dbReference type="Proteomes" id="UP001057455"/>
    </source>
</evidence>
<protein>
    <submittedName>
        <fullName evidence="1">Mediator complex subunit MED8, putative</fullName>
    </submittedName>
</protein>